<protein>
    <submittedName>
        <fullName evidence="1">Uncharacterized protein</fullName>
    </submittedName>
</protein>
<dbReference type="Proteomes" id="UP000033881">
    <property type="component" value="Unassembled WGS sequence"/>
</dbReference>
<dbReference type="EMBL" id="LBWB01000003">
    <property type="protein sequence ID" value="KKR01615.1"/>
    <property type="molecule type" value="Genomic_DNA"/>
</dbReference>
<evidence type="ECO:0000313" key="1">
    <source>
        <dbReference type="EMBL" id="KKR01615.1"/>
    </source>
</evidence>
<sequence length="96" mass="11109">MPKSEFLKTYRKGKVSSVKLKKLGNAELFQVWEDEKMLGWLWAPKSRKMIQVFEISTPDNCSQSRLRRLMKLMGQNATTPLIPVDADTGKAYFELK</sequence>
<comment type="caution">
    <text evidence="1">The sequence shown here is derived from an EMBL/GenBank/DDBJ whole genome shotgun (WGS) entry which is preliminary data.</text>
</comment>
<accession>A0A0G0PTW3</accession>
<dbReference type="AlphaFoldDB" id="A0A0G0PTW3"/>
<organism evidence="1 2">
    <name type="scientific">Candidatus Woesebacteria bacterium GW2011_GWB1_39_12</name>
    <dbReference type="NCBI Taxonomy" id="1618574"/>
    <lineage>
        <taxon>Bacteria</taxon>
        <taxon>Candidatus Woeseibacteriota</taxon>
    </lineage>
</organism>
<reference evidence="1 2" key="1">
    <citation type="journal article" date="2015" name="Nature">
        <title>rRNA introns, odd ribosomes, and small enigmatic genomes across a large radiation of phyla.</title>
        <authorList>
            <person name="Brown C.T."/>
            <person name="Hug L.A."/>
            <person name="Thomas B.C."/>
            <person name="Sharon I."/>
            <person name="Castelle C.J."/>
            <person name="Singh A."/>
            <person name="Wilkins M.J."/>
            <person name="Williams K.H."/>
            <person name="Banfield J.F."/>
        </authorList>
    </citation>
    <scope>NUCLEOTIDE SEQUENCE [LARGE SCALE GENOMIC DNA]</scope>
</reference>
<dbReference type="STRING" id="1618574.UT24_C0003G0022"/>
<evidence type="ECO:0000313" key="2">
    <source>
        <dbReference type="Proteomes" id="UP000033881"/>
    </source>
</evidence>
<gene>
    <name evidence="1" type="ORF">UT24_C0003G0022</name>
</gene>
<proteinExistence type="predicted"/>
<name>A0A0G0PTW3_9BACT</name>